<accession>A0ABT8GST2</accession>
<keyword evidence="3" id="KW-1185">Reference proteome</keyword>
<name>A0ABT8GST2_9BACL</name>
<keyword evidence="1" id="KW-1133">Transmembrane helix</keyword>
<protein>
    <submittedName>
        <fullName evidence="2">Uncharacterized protein</fullName>
    </submittedName>
</protein>
<feature type="transmembrane region" description="Helical" evidence="1">
    <location>
        <begin position="17"/>
        <end position="35"/>
    </location>
</feature>
<evidence type="ECO:0000313" key="3">
    <source>
        <dbReference type="Proteomes" id="UP001172743"/>
    </source>
</evidence>
<reference evidence="2" key="1">
    <citation type="submission" date="2023-07" db="EMBL/GenBank/DDBJ databases">
        <title>Ureibacillus sp. isolated from freshwater well.</title>
        <authorList>
            <person name="Kirdat K."/>
            <person name="Bhatt A."/>
            <person name="Teware R."/>
            <person name="Bhavsar Y."/>
            <person name="Yadav A."/>
        </authorList>
    </citation>
    <scope>NUCLEOTIDE SEQUENCE</scope>
    <source>
        <strain evidence="2">BA0131</strain>
    </source>
</reference>
<evidence type="ECO:0000256" key="1">
    <source>
        <dbReference type="SAM" id="Phobius"/>
    </source>
</evidence>
<dbReference type="EMBL" id="JAUHTQ010000009">
    <property type="protein sequence ID" value="MDN4494473.1"/>
    <property type="molecule type" value="Genomic_DNA"/>
</dbReference>
<keyword evidence="1" id="KW-0472">Membrane</keyword>
<comment type="caution">
    <text evidence="2">The sequence shown here is derived from an EMBL/GenBank/DDBJ whole genome shotgun (WGS) entry which is preliminary data.</text>
</comment>
<feature type="transmembrane region" description="Helical" evidence="1">
    <location>
        <begin position="78"/>
        <end position="97"/>
    </location>
</feature>
<evidence type="ECO:0000313" key="2">
    <source>
        <dbReference type="EMBL" id="MDN4494473.1"/>
    </source>
</evidence>
<keyword evidence="1" id="KW-0812">Transmembrane</keyword>
<organism evidence="2 3">
    <name type="scientific">Ureibacillus aquaedulcis</name>
    <dbReference type="NCBI Taxonomy" id="3058421"/>
    <lineage>
        <taxon>Bacteria</taxon>
        <taxon>Bacillati</taxon>
        <taxon>Bacillota</taxon>
        <taxon>Bacilli</taxon>
        <taxon>Bacillales</taxon>
        <taxon>Caryophanaceae</taxon>
        <taxon>Ureibacillus</taxon>
    </lineage>
</organism>
<feature type="transmembrane region" description="Helical" evidence="1">
    <location>
        <begin position="47"/>
        <end position="72"/>
    </location>
</feature>
<proteinExistence type="predicted"/>
<dbReference type="RefSeq" id="WP_301138766.1">
    <property type="nucleotide sequence ID" value="NZ_JAUHTQ010000009.1"/>
</dbReference>
<dbReference type="Proteomes" id="UP001172743">
    <property type="component" value="Unassembled WGS sequence"/>
</dbReference>
<gene>
    <name evidence="2" type="ORF">QYB95_13050</name>
</gene>
<sequence>MNNNIQNKNIDFLKRRGFSYVLLILLYGVILFAGYKRELQTAQFIENMVAFLFLAVIAAIFLAVFAIVARLMSEEKHLVVWNSILSVLLVACLLYAMTAKNSLYDHLSKTERQGFVNLAIEHIEDSIVKEKIKVANVKTKEITEFDAGDIEVKIKYQLDSCYNDCKEYEFDAAYRIPDKQIESIHKNTFANQ</sequence>